<dbReference type="EMBL" id="JAASRM010000001">
    <property type="protein sequence ID" value="NIK86686.1"/>
    <property type="molecule type" value="Genomic_DNA"/>
</dbReference>
<protein>
    <submittedName>
        <fullName evidence="1">Uncharacterized protein</fullName>
    </submittedName>
</protein>
<sequence length="120" mass="12403">MSLSRRNVVLAIAGMGGLTGAVLSGRALLRKRYAPTPYDDLLALTKDRDAAAQIGETVLAHIEPFEPEDAAAALRSHMRGRALAEVAVEDAKAAEVVEAGGWVLPKSVAVICALAAKAAG</sequence>
<dbReference type="AlphaFoldDB" id="A0A846MTJ8"/>
<accession>A0A846MTJ8</accession>
<keyword evidence="2" id="KW-1185">Reference proteome</keyword>
<dbReference type="RefSeq" id="WP_167079631.1">
    <property type="nucleotide sequence ID" value="NZ_BAAADC010000001.1"/>
</dbReference>
<reference evidence="1 2" key="1">
    <citation type="submission" date="2020-03" db="EMBL/GenBank/DDBJ databases">
        <title>Genomic Encyclopedia of Type Strains, Phase IV (KMG-IV): sequencing the most valuable type-strain genomes for metagenomic binning, comparative biology and taxonomic classification.</title>
        <authorList>
            <person name="Goeker M."/>
        </authorList>
    </citation>
    <scope>NUCLEOTIDE SEQUENCE [LARGE SCALE GENOMIC DNA]</scope>
    <source>
        <strain evidence="1 2">DSM 19867</strain>
    </source>
</reference>
<dbReference type="Proteomes" id="UP000570514">
    <property type="component" value="Unassembled WGS sequence"/>
</dbReference>
<name>A0A846MTJ8_9PROT</name>
<comment type="caution">
    <text evidence="1">The sequence shown here is derived from an EMBL/GenBank/DDBJ whole genome shotgun (WGS) entry which is preliminary data.</text>
</comment>
<evidence type="ECO:0000313" key="2">
    <source>
        <dbReference type="Proteomes" id="UP000570514"/>
    </source>
</evidence>
<organism evidence="1 2">
    <name type="scientific">Rhizomicrobium palustre</name>
    <dbReference type="NCBI Taxonomy" id="189966"/>
    <lineage>
        <taxon>Bacteria</taxon>
        <taxon>Pseudomonadati</taxon>
        <taxon>Pseudomonadota</taxon>
        <taxon>Alphaproteobacteria</taxon>
        <taxon>Micropepsales</taxon>
        <taxon>Micropepsaceae</taxon>
        <taxon>Rhizomicrobium</taxon>
    </lineage>
</organism>
<gene>
    <name evidence="1" type="ORF">FHS83_000004</name>
</gene>
<proteinExistence type="predicted"/>
<evidence type="ECO:0000313" key="1">
    <source>
        <dbReference type="EMBL" id="NIK86686.1"/>
    </source>
</evidence>